<evidence type="ECO:0000313" key="9">
    <source>
        <dbReference type="EMBL" id="OJH40658.1"/>
    </source>
</evidence>
<evidence type="ECO:0000259" key="8">
    <source>
        <dbReference type="PROSITE" id="PS51918"/>
    </source>
</evidence>
<evidence type="ECO:0000256" key="1">
    <source>
        <dbReference type="ARBA" id="ARBA00001966"/>
    </source>
</evidence>
<reference evidence="9 10" key="2">
    <citation type="submission" date="2016-12" db="EMBL/GenBank/DDBJ databases">
        <title>Draft Genome Sequence of Cystobacter ferrugineus Strain Cbfe23.</title>
        <authorList>
            <person name="Akbar S."/>
            <person name="Dowd S.E."/>
            <person name="Stevens D.C."/>
        </authorList>
    </citation>
    <scope>NUCLEOTIDE SEQUENCE [LARGE SCALE GENOMIC DNA]</scope>
    <source>
        <strain evidence="9 10">Cbfe23</strain>
    </source>
</reference>
<feature type="domain" description="Radical SAM core" evidence="8">
    <location>
        <begin position="13"/>
        <end position="229"/>
    </location>
</feature>
<organism evidence="9 10">
    <name type="scientific">Cystobacter ferrugineus</name>
    <dbReference type="NCBI Taxonomy" id="83449"/>
    <lineage>
        <taxon>Bacteria</taxon>
        <taxon>Pseudomonadati</taxon>
        <taxon>Myxococcota</taxon>
        <taxon>Myxococcia</taxon>
        <taxon>Myxococcales</taxon>
        <taxon>Cystobacterineae</taxon>
        <taxon>Archangiaceae</taxon>
        <taxon>Cystobacter</taxon>
    </lineage>
</organism>
<dbReference type="SFLD" id="SFLDG01067">
    <property type="entry name" value="SPASM/twitch_domain_containing"/>
    <property type="match status" value="1"/>
</dbReference>
<dbReference type="OrthoDB" id="9782387at2"/>
<evidence type="ECO:0000313" key="10">
    <source>
        <dbReference type="Proteomes" id="UP000182229"/>
    </source>
</evidence>
<dbReference type="GO" id="GO:0046872">
    <property type="term" value="F:metal ion binding"/>
    <property type="evidence" value="ECO:0007669"/>
    <property type="project" value="UniProtKB-KW"/>
</dbReference>
<keyword evidence="2" id="KW-0004">4Fe-4S</keyword>
<dbReference type="GO" id="GO:0003824">
    <property type="term" value="F:catalytic activity"/>
    <property type="evidence" value="ECO:0007669"/>
    <property type="project" value="InterPro"/>
</dbReference>
<dbReference type="SUPFAM" id="SSF102114">
    <property type="entry name" value="Radical SAM enzymes"/>
    <property type="match status" value="1"/>
</dbReference>
<dbReference type="InterPro" id="IPR058240">
    <property type="entry name" value="rSAM_sf"/>
</dbReference>
<dbReference type="PANTHER" id="PTHR11228">
    <property type="entry name" value="RADICAL SAM DOMAIN PROTEIN"/>
    <property type="match status" value="1"/>
</dbReference>
<dbReference type="Pfam" id="PF04055">
    <property type="entry name" value="Radical_SAM"/>
    <property type="match status" value="1"/>
</dbReference>
<dbReference type="InterPro" id="IPR007197">
    <property type="entry name" value="rSAM"/>
</dbReference>
<keyword evidence="4" id="KW-0479">Metal-binding</keyword>
<dbReference type="PANTHER" id="PTHR11228:SF7">
    <property type="entry name" value="PQQA PEPTIDE CYCLASE"/>
    <property type="match status" value="1"/>
</dbReference>
<dbReference type="SFLD" id="SFLDG01386">
    <property type="entry name" value="main_SPASM_domain-containing"/>
    <property type="match status" value="1"/>
</dbReference>
<evidence type="ECO:0000256" key="7">
    <source>
        <dbReference type="SAM" id="MobiDB-lite"/>
    </source>
</evidence>
<evidence type="ECO:0000256" key="3">
    <source>
        <dbReference type="ARBA" id="ARBA00022691"/>
    </source>
</evidence>
<accession>A0A1L9BEL2</accession>
<evidence type="ECO:0000256" key="4">
    <source>
        <dbReference type="ARBA" id="ARBA00022723"/>
    </source>
</evidence>
<dbReference type="InterPro" id="IPR006638">
    <property type="entry name" value="Elp3/MiaA/NifB-like_rSAM"/>
</dbReference>
<proteinExistence type="predicted"/>
<dbReference type="SMART" id="SM00729">
    <property type="entry name" value="Elp3"/>
    <property type="match status" value="1"/>
</dbReference>
<name>A0A1L9BEL2_9BACT</name>
<evidence type="ECO:0000256" key="6">
    <source>
        <dbReference type="ARBA" id="ARBA00023014"/>
    </source>
</evidence>
<comment type="cofactor">
    <cofactor evidence="1">
        <name>[4Fe-4S] cluster</name>
        <dbReference type="ChEBI" id="CHEBI:49883"/>
    </cofactor>
</comment>
<reference evidence="10" key="1">
    <citation type="submission" date="2016-11" db="EMBL/GenBank/DDBJ databases">
        <authorList>
            <person name="Shukria A."/>
            <person name="Stevens D.C."/>
        </authorList>
    </citation>
    <scope>NUCLEOTIDE SEQUENCE [LARGE SCALE GENOMIC DNA]</scope>
    <source>
        <strain evidence="10">Cbfe23</strain>
    </source>
</reference>
<dbReference type="NCBIfam" id="TIGR04085">
    <property type="entry name" value="rSAM_more_4Fe4S"/>
    <property type="match status" value="1"/>
</dbReference>
<dbReference type="PROSITE" id="PS51918">
    <property type="entry name" value="RADICAL_SAM"/>
    <property type="match status" value="1"/>
</dbReference>
<dbReference type="STRING" id="83449.BON30_06840"/>
<keyword evidence="5" id="KW-0408">Iron</keyword>
<evidence type="ECO:0000256" key="5">
    <source>
        <dbReference type="ARBA" id="ARBA00023004"/>
    </source>
</evidence>
<dbReference type="InterPro" id="IPR013785">
    <property type="entry name" value="Aldolase_TIM"/>
</dbReference>
<dbReference type="Proteomes" id="UP000182229">
    <property type="component" value="Unassembled WGS sequence"/>
</dbReference>
<dbReference type="AlphaFoldDB" id="A0A1L9BEL2"/>
<dbReference type="Gene3D" id="3.20.20.70">
    <property type="entry name" value="Aldolase class I"/>
    <property type="match status" value="1"/>
</dbReference>
<dbReference type="InterPro" id="IPR050377">
    <property type="entry name" value="Radical_SAM_PqqE_MftC-like"/>
</dbReference>
<dbReference type="GO" id="GO:0051539">
    <property type="term" value="F:4 iron, 4 sulfur cluster binding"/>
    <property type="evidence" value="ECO:0007669"/>
    <property type="project" value="UniProtKB-KW"/>
</dbReference>
<keyword evidence="6" id="KW-0411">Iron-sulfur</keyword>
<keyword evidence="10" id="KW-1185">Reference proteome</keyword>
<dbReference type="SFLD" id="SFLDS00029">
    <property type="entry name" value="Radical_SAM"/>
    <property type="match status" value="1"/>
</dbReference>
<comment type="caution">
    <text evidence="9">The sequence shown here is derived from an EMBL/GenBank/DDBJ whole genome shotgun (WGS) entry which is preliminary data.</text>
</comment>
<dbReference type="CDD" id="cd01335">
    <property type="entry name" value="Radical_SAM"/>
    <property type="match status" value="1"/>
</dbReference>
<dbReference type="InterPro" id="IPR017200">
    <property type="entry name" value="PqqE-like"/>
</dbReference>
<evidence type="ECO:0000256" key="2">
    <source>
        <dbReference type="ARBA" id="ARBA00022485"/>
    </source>
</evidence>
<protein>
    <submittedName>
        <fullName evidence="9">Heme biosynthesis protein</fullName>
    </submittedName>
</protein>
<dbReference type="InterPro" id="IPR023885">
    <property type="entry name" value="4Fe4S-binding_SPASM_dom"/>
</dbReference>
<gene>
    <name evidence="9" type="ORF">BON30_06840</name>
</gene>
<dbReference type="EMBL" id="MPIN01000002">
    <property type="protein sequence ID" value="OJH40658.1"/>
    <property type="molecule type" value="Genomic_DNA"/>
</dbReference>
<keyword evidence="3" id="KW-0949">S-adenosyl-L-methionine</keyword>
<dbReference type="Pfam" id="PF13186">
    <property type="entry name" value="SPASM"/>
    <property type="match status" value="1"/>
</dbReference>
<feature type="region of interest" description="Disordered" evidence="7">
    <location>
        <begin position="389"/>
        <end position="426"/>
    </location>
</feature>
<sequence>MSMLRRLDVTRPDHHPAYVVWELTLRCDQPCTHCGSRAGTQRPDELSTEEALDVVRQLREMRAREVVLIGGEAYLHPGFLDIIRALKEAGIRPGLTTGGRGMTEALARQVAEAGLYAASVSIDGLEPTHDLMRAAPGSFASATAALGFLSAAGVRVAVNTNFNRLNQADLEPLYEHLKGLGPRAWQLQITAPLGRAADRPALLLQPWDLLDLLPRIAALKQRAFADGITLMPGNNLGYFGPEEGILRSPGPDASDHWRGCMAGRYVMGIESNGAVKGCPSLQTAHYVGGNLRERPLRDLWDNAPPLAFTRTRTVEDLWGFCRTCPFASTCMAGCSFTAHALFGRPGNNPYCHYRARTLAKQGVRERLVPQAPAPGRPFDHGLFDLVVEPLDAPDPRPPTPRMLVKRLKWPEARTPQAGGPRTDPTG</sequence>
<dbReference type="PIRSF" id="PIRSF037420">
    <property type="entry name" value="PQQ_syn_pqqE"/>
    <property type="match status" value="1"/>
</dbReference>